<accession>A0A0J9S3C5</accession>
<dbReference type="Pfam" id="PF05795">
    <property type="entry name" value="Plasmodium_Vir"/>
    <property type="match status" value="1"/>
</dbReference>
<evidence type="ECO:0000313" key="1">
    <source>
        <dbReference type="EMBL" id="KMZ77281.1"/>
    </source>
</evidence>
<dbReference type="EMBL" id="KQ234439">
    <property type="protein sequence ID" value="KMZ77281.1"/>
    <property type="molecule type" value="Genomic_DNA"/>
</dbReference>
<protein>
    <recommendedName>
        <fullName evidence="3">Variable surface protein Vir21</fullName>
    </recommendedName>
</protein>
<dbReference type="InterPro" id="IPR008780">
    <property type="entry name" value="Plasmodium_Vir"/>
</dbReference>
<sequence>MSSEKIKELILIFYLYYPPKNSNIMLYYSIDDIDKRKKEVLENIIKIMSYSKLENSKLFKFYEKFNEVTNLDNAFLSFAKFEEIPNGYKEGIYKNLWNNLYRLSKYAEHFNNIQVKNDNICAYLKFWFYDRILSDGVKALDINTFLAKWEEFKKYVFQSNYCPCDFFPIKLKEIKEIKQLYDYMVFHEDLKLEGDIHEKMCNGIYLNLLKESIGIYIQKDVECSCNNNSAYCKEFNEYIKNHVNEDLKFSFKDKCVHTDPSEAHEKGDDVDVTKDTVFTELNESV</sequence>
<name>A0A0J9S3C5_PLAVI</name>
<evidence type="ECO:0008006" key="3">
    <source>
        <dbReference type="Google" id="ProtNLM"/>
    </source>
</evidence>
<proteinExistence type="predicted"/>
<dbReference type="Proteomes" id="UP000053562">
    <property type="component" value="Unassembled WGS sequence"/>
</dbReference>
<gene>
    <name evidence="1" type="ORF">PVIIG_05326</name>
</gene>
<dbReference type="AlphaFoldDB" id="A0A0J9S3C5"/>
<organism evidence="1 2">
    <name type="scientific">Plasmodium vivax India VII</name>
    <dbReference type="NCBI Taxonomy" id="1077284"/>
    <lineage>
        <taxon>Eukaryota</taxon>
        <taxon>Sar</taxon>
        <taxon>Alveolata</taxon>
        <taxon>Apicomplexa</taxon>
        <taxon>Aconoidasida</taxon>
        <taxon>Haemosporida</taxon>
        <taxon>Plasmodiidae</taxon>
        <taxon>Plasmodium</taxon>
        <taxon>Plasmodium (Plasmodium)</taxon>
    </lineage>
</organism>
<reference evidence="1 2" key="1">
    <citation type="submission" date="2011-08" db="EMBL/GenBank/DDBJ databases">
        <title>The Genome Sequence of Plasmodium vivax India VII.</title>
        <authorList>
            <consortium name="The Broad Institute Genome Sequencing Platform"/>
            <consortium name="The Broad Institute Genome Sequencing Center for Infectious Disease"/>
            <person name="Neafsey D."/>
            <person name="Carlton J."/>
            <person name="Barnwell J."/>
            <person name="Collins W."/>
            <person name="Escalante A."/>
            <person name="Mullikin J."/>
            <person name="Saul A."/>
            <person name="Guigo R."/>
            <person name="Camara F."/>
            <person name="Young S.K."/>
            <person name="Zeng Q."/>
            <person name="Gargeya S."/>
            <person name="Fitzgerald M."/>
            <person name="Haas B."/>
            <person name="Abouelleil A."/>
            <person name="Alvarado L."/>
            <person name="Arachchi H.M."/>
            <person name="Berlin A."/>
            <person name="Brown A."/>
            <person name="Chapman S.B."/>
            <person name="Chen Z."/>
            <person name="Dunbar C."/>
            <person name="Freedman E."/>
            <person name="Gearin G."/>
            <person name="Gellesch M."/>
            <person name="Goldberg J."/>
            <person name="Griggs A."/>
            <person name="Gujja S."/>
            <person name="Heiman D."/>
            <person name="Howarth C."/>
            <person name="Larson L."/>
            <person name="Lui A."/>
            <person name="MacDonald P.J.P."/>
            <person name="Montmayeur A."/>
            <person name="Murphy C."/>
            <person name="Neiman D."/>
            <person name="Pearson M."/>
            <person name="Priest M."/>
            <person name="Roberts A."/>
            <person name="Saif S."/>
            <person name="Shea T."/>
            <person name="Shenoy N."/>
            <person name="Sisk P."/>
            <person name="Stolte C."/>
            <person name="Sykes S."/>
            <person name="Wortman J."/>
            <person name="Nusbaum C."/>
            <person name="Birren B."/>
        </authorList>
    </citation>
    <scope>NUCLEOTIDE SEQUENCE [LARGE SCALE GENOMIC DNA]</scope>
    <source>
        <strain evidence="1 2">India VII</strain>
    </source>
</reference>
<evidence type="ECO:0000313" key="2">
    <source>
        <dbReference type="Proteomes" id="UP000053562"/>
    </source>
</evidence>